<evidence type="ECO:0000256" key="1">
    <source>
        <dbReference type="SAM" id="Phobius"/>
    </source>
</evidence>
<keyword evidence="1" id="KW-1133">Transmembrane helix</keyword>
<evidence type="ECO:0000313" key="3">
    <source>
        <dbReference type="Proteomes" id="UP000588491"/>
    </source>
</evidence>
<sequence>MNRILWATFIFIVLFLGLAIMSAMEVLNQPAINGIFSILLSVFIMFLLDSFLQLLSNSETRWKKKHYKNLLEWVDDGGNGGRRLEQNLFKDIKPKYNLVDNLELIKEAFTKIDKEKRELLLAYFRAQRNTVSLPATIMAIFSTLFAGVLLYFIQNPRIFSIEITVNAEFDFFVQLFTWIFFFIIVMYHLVKMNKRTSTKNELYIEILEKIK</sequence>
<reference evidence="2 3" key="1">
    <citation type="submission" date="2020-04" db="EMBL/GenBank/DDBJ databases">
        <title>Bacillus sp. UniB3 isolated from commercial digestive syrup.</title>
        <authorList>
            <person name="Thorat V."/>
            <person name="Kirdat K."/>
            <person name="Tiwarekar B."/>
            <person name="Yadav A."/>
        </authorList>
    </citation>
    <scope>NUCLEOTIDE SEQUENCE [LARGE SCALE GENOMIC DNA]</scope>
    <source>
        <strain evidence="2 3">UniB3</strain>
    </source>
</reference>
<feature type="transmembrane region" description="Helical" evidence="1">
    <location>
        <begin position="35"/>
        <end position="55"/>
    </location>
</feature>
<proteinExistence type="predicted"/>
<organism evidence="2 3">
    <name type="scientific">Niallia alba</name>
    <dbReference type="NCBI Taxonomy" id="2729105"/>
    <lineage>
        <taxon>Bacteria</taxon>
        <taxon>Bacillati</taxon>
        <taxon>Bacillota</taxon>
        <taxon>Bacilli</taxon>
        <taxon>Bacillales</taxon>
        <taxon>Bacillaceae</taxon>
        <taxon>Niallia</taxon>
    </lineage>
</organism>
<evidence type="ECO:0000313" key="2">
    <source>
        <dbReference type="EMBL" id="NMO79433.1"/>
    </source>
</evidence>
<dbReference type="RefSeq" id="WP_169189239.1">
    <property type="nucleotide sequence ID" value="NZ_JABBPK010000001.1"/>
</dbReference>
<comment type="caution">
    <text evidence="2">The sequence shown here is derived from an EMBL/GenBank/DDBJ whole genome shotgun (WGS) entry which is preliminary data.</text>
</comment>
<dbReference type="Proteomes" id="UP000588491">
    <property type="component" value="Unassembled WGS sequence"/>
</dbReference>
<accession>A0A7Y0KBI9</accession>
<dbReference type="EMBL" id="JABBPK010000001">
    <property type="protein sequence ID" value="NMO79433.1"/>
    <property type="molecule type" value="Genomic_DNA"/>
</dbReference>
<name>A0A7Y0KBI9_9BACI</name>
<dbReference type="AlphaFoldDB" id="A0A7Y0KBI9"/>
<keyword evidence="1" id="KW-0812">Transmembrane</keyword>
<gene>
    <name evidence="2" type="ORF">HHU08_21070</name>
</gene>
<keyword evidence="1" id="KW-0472">Membrane</keyword>
<feature type="transmembrane region" description="Helical" evidence="1">
    <location>
        <begin position="171"/>
        <end position="190"/>
    </location>
</feature>
<protein>
    <submittedName>
        <fullName evidence="2">Uncharacterized protein</fullName>
    </submittedName>
</protein>
<keyword evidence="3" id="KW-1185">Reference proteome</keyword>
<feature type="transmembrane region" description="Helical" evidence="1">
    <location>
        <begin position="131"/>
        <end position="151"/>
    </location>
</feature>